<dbReference type="Proteomes" id="UP000630594">
    <property type="component" value="Unassembled WGS sequence"/>
</dbReference>
<dbReference type="EMBL" id="BMCK01000001">
    <property type="protein sequence ID" value="GGD08716.1"/>
    <property type="molecule type" value="Genomic_DNA"/>
</dbReference>
<organism evidence="3 4">
    <name type="scientific">Nocardioides daphniae</name>
    <dbReference type="NCBI Taxonomy" id="402297"/>
    <lineage>
        <taxon>Bacteria</taxon>
        <taxon>Bacillati</taxon>
        <taxon>Actinomycetota</taxon>
        <taxon>Actinomycetes</taxon>
        <taxon>Propionibacteriales</taxon>
        <taxon>Nocardioidaceae</taxon>
        <taxon>Nocardioides</taxon>
    </lineage>
</organism>
<evidence type="ECO:0000256" key="1">
    <source>
        <dbReference type="SAM" id="MobiDB-lite"/>
    </source>
</evidence>
<keyword evidence="2" id="KW-0732">Signal</keyword>
<feature type="signal peptide" evidence="2">
    <location>
        <begin position="1"/>
        <end position="41"/>
    </location>
</feature>
<keyword evidence="4" id="KW-1185">Reference proteome</keyword>
<name>A0ABQ1Q0D6_9ACTN</name>
<gene>
    <name evidence="3" type="ORF">GCM10007231_04450</name>
</gene>
<reference evidence="4" key="1">
    <citation type="journal article" date="2019" name="Int. J. Syst. Evol. Microbiol.">
        <title>The Global Catalogue of Microorganisms (GCM) 10K type strain sequencing project: providing services to taxonomists for standard genome sequencing and annotation.</title>
        <authorList>
            <consortium name="The Broad Institute Genomics Platform"/>
            <consortium name="The Broad Institute Genome Sequencing Center for Infectious Disease"/>
            <person name="Wu L."/>
            <person name="Ma J."/>
        </authorList>
    </citation>
    <scope>NUCLEOTIDE SEQUENCE [LARGE SCALE GENOMIC DNA]</scope>
    <source>
        <strain evidence="4">CCM 7403</strain>
    </source>
</reference>
<accession>A0ABQ1Q0D6</accession>
<feature type="chain" id="PRO_5045157898" evidence="2">
    <location>
        <begin position="42"/>
        <end position="501"/>
    </location>
</feature>
<evidence type="ECO:0000256" key="2">
    <source>
        <dbReference type="SAM" id="SignalP"/>
    </source>
</evidence>
<evidence type="ECO:0000313" key="3">
    <source>
        <dbReference type="EMBL" id="GGD08716.1"/>
    </source>
</evidence>
<evidence type="ECO:0000313" key="4">
    <source>
        <dbReference type="Proteomes" id="UP000630594"/>
    </source>
</evidence>
<protein>
    <submittedName>
        <fullName evidence="3">Uncharacterized protein</fullName>
    </submittedName>
</protein>
<comment type="caution">
    <text evidence="3">The sequence shown here is derived from an EMBL/GenBank/DDBJ whole genome shotgun (WGS) entry which is preliminary data.</text>
</comment>
<proteinExistence type="predicted"/>
<feature type="region of interest" description="Disordered" evidence="1">
    <location>
        <begin position="41"/>
        <end position="60"/>
    </location>
</feature>
<sequence length="501" mass="54166">MSHMSTLSGTVPLPPRRRRRVAPAVAGAALALLLPLAPASADEPLDRSSRPGWKGSTPAVVQPRDLDRAARVETPRAGALPKVKSWSRPKALVSAPNGFQSYDIARNGKGAGIVAWTEIGRKGVRPWFRRVTARGKWSKPVRLAGWSKQVGDGGISGQVAVSLDRSGRAVVGWTAAKKVGKKWRTGVQVATVSPRGKVARRWITATAPPPPHLRVHTSPNGHTVVWWNGHDPKAWGHPVHFVSWKGRAGWTRLKYARDSRWMPDEGGDASVSTSGLVTATWVERGGSLGGRLRAVTLDSKGTVTQRVAATASNMIMNSTHTATDGGNVTVSYMDSWYDTSGSLKDTWYTVRRTNGVWAAPTVTPKKSPGGNTWDIDGNNSGKVAMIGLGYSAENPPEWVTVTAGIQAKPGGAWDVRGVQPRVRNEWSYFNPGVHMTANGKVLVSYRAGLNGVAWQKNGAWVRAGINRFGDFKFASDSRSRVSLLAVSKHKGWSLTLYTKKF</sequence>